<reference evidence="2" key="1">
    <citation type="journal article" date="2020" name="Nature">
        <title>Giant virus diversity and host interactions through global metagenomics.</title>
        <authorList>
            <person name="Schulz F."/>
            <person name="Roux S."/>
            <person name="Paez-Espino D."/>
            <person name="Jungbluth S."/>
            <person name="Walsh D.A."/>
            <person name="Denef V.J."/>
            <person name="McMahon K.D."/>
            <person name="Konstantinidis K.T."/>
            <person name="Eloe-Fadrosh E.A."/>
            <person name="Kyrpides N.C."/>
            <person name="Woyke T."/>
        </authorList>
    </citation>
    <scope>NUCLEOTIDE SEQUENCE</scope>
    <source>
        <strain evidence="2">GVMAG-M-3300021425-30</strain>
    </source>
</reference>
<protein>
    <recommendedName>
        <fullName evidence="3">Glutaredoxin domain-containing protein</fullName>
    </recommendedName>
</protein>
<accession>A0A6C0CPD8</accession>
<organism evidence="2">
    <name type="scientific">viral metagenome</name>
    <dbReference type="NCBI Taxonomy" id="1070528"/>
    <lineage>
        <taxon>unclassified sequences</taxon>
        <taxon>metagenomes</taxon>
        <taxon>organismal metagenomes</taxon>
    </lineage>
</organism>
<evidence type="ECO:0008006" key="3">
    <source>
        <dbReference type="Google" id="ProtNLM"/>
    </source>
</evidence>
<dbReference type="EMBL" id="MN739469">
    <property type="protein sequence ID" value="QHT06468.1"/>
    <property type="molecule type" value="Genomic_DNA"/>
</dbReference>
<feature type="compositionally biased region" description="Polar residues" evidence="1">
    <location>
        <begin position="165"/>
        <end position="175"/>
    </location>
</feature>
<feature type="region of interest" description="Disordered" evidence="1">
    <location>
        <begin position="154"/>
        <end position="194"/>
    </location>
</feature>
<name>A0A6C0CPD8_9ZZZZ</name>
<proteinExistence type="predicted"/>
<evidence type="ECO:0000313" key="2">
    <source>
        <dbReference type="EMBL" id="QHT06468.1"/>
    </source>
</evidence>
<dbReference type="AlphaFoldDB" id="A0A6C0CPD8"/>
<evidence type="ECO:0000256" key="1">
    <source>
        <dbReference type="SAM" id="MobiDB-lite"/>
    </source>
</evidence>
<sequence>MSTILYYSNYCDNCKKLLGIIGKSPVKDEMHFLCVDNRTTAANGATYLVLNNGQQVLLPPTVTRVPALLLLNRGHKVLFGEEIMRHITPEIEAQKQTAVQQHGEPSAFTLGGFGSSYGVASDNYSYLDQTSDDLSAKGNGGMRQQHHYASISYQDKIETPPDNYQADTINNSGVSMDQLRQQREQDIQQNSNRR</sequence>